<proteinExistence type="predicted"/>
<evidence type="ECO:0000313" key="2">
    <source>
        <dbReference type="Proteomes" id="UP000559182"/>
    </source>
</evidence>
<keyword evidence="2" id="KW-1185">Reference proteome</keyword>
<name>A0A839N038_9MICO</name>
<organism evidence="1 2">
    <name type="scientific">Flexivirga oryzae</name>
    <dbReference type="NCBI Taxonomy" id="1794944"/>
    <lineage>
        <taxon>Bacteria</taxon>
        <taxon>Bacillati</taxon>
        <taxon>Actinomycetota</taxon>
        <taxon>Actinomycetes</taxon>
        <taxon>Micrococcales</taxon>
        <taxon>Dermacoccaceae</taxon>
        <taxon>Flexivirga</taxon>
    </lineage>
</organism>
<sequence>MTTTRVAGVVPVGALVPVVVPGALVEDAAVEDAAVEDVVGGAVVEPVEGVVDFVGADVPDVAGGVGLLETGDPVVVLVIPVPVPGSVAVSPLDWQAVRVVAARAAASRPIGAR</sequence>
<gene>
    <name evidence="1" type="ORF">FHU39_001064</name>
</gene>
<accession>A0A839N038</accession>
<dbReference type="Proteomes" id="UP000559182">
    <property type="component" value="Unassembled WGS sequence"/>
</dbReference>
<reference evidence="1 2" key="1">
    <citation type="submission" date="2020-08" db="EMBL/GenBank/DDBJ databases">
        <title>Sequencing the genomes of 1000 actinobacteria strains.</title>
        <authorList>
            <person name="Klenk H.-P."/>
        </authorList>
    </citation>
    <scope>NUCLEOTIDE SEQUENCE [LARGE SCALE GENOMIC DNA]</scope>
    <source>
        <strain evidence="1 2">DSM 105369</strain>
    </source>
</reference>
<dbReference type="EMBL" id="JACHVQ010000001">
    <property type="protein sequence ID" value="MBB2891080.1"/>
    <property type="molecule type" value="Genomic_DNA"/>
</dbReference>
<comment type="caution">
    <text evidence="1">The sequence shown here is derived from an EMBL/GenBank/DDBJ whole genome shotgun (WGS) entry which is preliminary data.</text>
</comment>
<dbReference type="RefSeq" id="WP_183319390.1">
    <property type="nucleotide sequence ID" value="NZ_JACHVQ010000001.1"/>
</dbReference>
<evidence type="ECO:0000313" key="1">
    <source>
        <dbReference type="EMBL" id="MBB2891080.1"/>
    </source>
</evidence>
<dbReference type="AlphaFoldDB" id="A0A839N038"/>
<protein>
    <submittedName>
        <fullName evidence="1">Uncharacterized protein</fullName>
    </submittedName>
</protein>